<feature type="compositionally biased region" description="Low complexity" evidence="6">
    <location>
        <begin position="288"/>
        <end position="301"/>
    </location>
</feature>
<dbReference type="PANTHER" id="PTHR45686">
    <property type="entry name" value="ADP-RIBOSYLATION FACTOR GTPASE ACTIVATING PROTEIN 3, ISOFORM H-RELATED"/>
    <property type="match status" value="1"/>
</dbReference>
<evidence type="ECO:0000256" key="2">
    <source>
        <dbReference type="ARBA" id="ARBA00022723"/>
    </source>
</evidence>
<dbReference type="GeneID" id="9183114"/>
<evidence type="ECO:0000256" key="4">
    <source>
        <dbReference type="ARBA" id="ARBA00022833"/>
    </source>
</evidence>
<dbReference type="SMART" id="SM00105">
    <property type="entry name" value="ArfGap"/>
    <property type="match status" value="1"/>
</dbReference>
<dbReference type="GO" id="GO:0005096">
    <property type="term" value="F:GTPase activator activity"/>
    <property type="evidence" value="ECO:0007669"/>
    <property type="project" value="UniProtKB-KW"/>
</dbReference>
<dbReference type="CDD" id="cd08831">
    <property type="entry name" value="ArfGap_ArfGap2_3_like"/>
    <property type="match status" value="1"/>
</dbReference>
<dbReference type="GO" id="GO:0008270">
    <property type="term" value="F:zinc ion binding"/>
    <property type="evidence" value="ECO:0007669"/>
    <property type="project" value="UniProtKB-KW"/>
</dbReference>
<dbReference type="InParanoid" id="D5GE39"/>
<dbReference type="Gene3D" id="1.10.220.150">
    <property type="entry name" value="Arf GTPase activating protein"/>
    <property type="match status" value="1"/>
</dbReference>
<dbReference type="InterPro" id="IPR038508">
    <property type="entry name" value="ArfGAP_dom_sf"/>
</dbReference>
<dbReference type="InterPro" id="IPR001164">
    <property type="entry name" value="ArfGAP_dom"/>
</dbReference>
<dbReference type="KEGG" id="tml:GSTUM_00006364001"/>
<keyword evidence="2" id="KW-0479">Metal-binding</keyword>
<keyword evidence="3 5" id="KW-0863">Zinc-finger</keyword>
<dbReference type="GO" id="GO:0048205">
    <property type="term" value="P:COPI coating of Golgi vesicle"/>
    <property type="evidence" value="ECO:0007669"/>
    <property type="project" value="TreeGrafter"/>
</dbReference>
<dbReference type="PRINTS" id="PR00405">
    <property type="entry name" value="REVINTRACTNG"/>
</dbReference>
<evidence type="ECO:0000256" key="1">
    <source>
        <dbReference type="ARBA" id="ARBA00022468"/>
    </source>
</evidence>
<dbReference type="Proteomes" id="UP000006911">
    <property type="component" value="Unassembled WGS sequence"/>
</dbReference>
<dbReference type="InterPro" id="IPR037278">
    <property type="entry name" value="ARFGAP/RecO"/>
</dbReference>
<reference evidence="8 9" key="1">
    <citation type="journal article" date="2010" name="Nature">
        <title>Perigord black truffle genome uncovers evolutionary origins and mechanisms of symbiosis.</title>
        <authorList>
            <person name="Martin F."/>
            <person name="Kohler A."/>
            <person name="Murat C."/>
            <person name="Balestrini R."/>
            <person name="Coutinho P.M."/>
            <person name="Jaillon O."/>
            <person name="Montanini B."/>
            <person name="Morin E."/>
            <person name="Noel B."/>
            <person name="Percudani R."/>
            <person name="Porcel B."/>
            <person name="Rubini A."/>
            <person name="Amicucci A."/>
            <person name="Amselem J."/>
            <person name="Anthouard V."/>
            <person name="Arcioni S."/>
            <person name="Artiguenave F."/>
            <person name="Aury J.M."/>
            <person name="Ballario P."/>
            <person name="Bolchi A."/>
            <person name="Brenna A."/>
            <person name="Brun A."/>
            <person name="Buee M."/>
            <person name="Cantarel B."/>
            <person name="Chevalier G."/>
            <person name="Couloux A."/>
            <person name="Da Silva C."/>
            <person name="Denoeud F."/>
            <person name="Duplessis S."/>
            <person name="Ghignone S."/>
            <person name="Hilselberger B."/>
            <person name="Iotti M."/>
            <person name="Marcais B."/>
            <person name="Mello A."/>
            <person name="Miranda M."/>
            <person name="Pacioni G."/>
            <person name="Quesneville H."/>
            <person name="Riccioni C."/>
            <person name="Ruotolo R."/>
            <person name="Splivallo R."/>
            <person name="Stocchi V."/>
            <person name="Tisserant E."/>
            <person name="Viscomi A.R."/>
            <person name="Zambonelli A."/>
            <person name="Zampieri E."/>
            <person name="Henrissat B."/>
            <person name="Lebrun M.H."/>
            <person name="Paolocci F."/>
            <person name="Bonfante P."/>
            <person name="Ottonello S."/>
            <person name="Wincker P."/>
        </authorList>
    </citation>
    <scope>NUCLEOTIDE SEQUENCE [LARGE SCALE GENOMIC DNA]</scope>
    <source>
        <strain evidence="8 9">Mel28</strain>
    </source>
</reference>
<evidence type="ECO:0000313" key="8">
    <source>
        <dbReference type="EMBL" id="CAZ82782.1"/>
    </source>
</evidence>
<dbReference type="HOGENOM" id="CLU_023062_7_0_1"/>
<dbReference type="GO" id="GO:0000139">
    <property type="term" value="C:Golgi membrane"/>
    <property type="evidence" value="ECO:0007669"/>
    <property type="project" value="GOC"/>
</dbReference>
<name>D5GE39_TUBMM</name>
<dbReference type="FunCoup" id="D5GE39">
    <property type="interactions" value="687"/>
</dbReference>
<organism evidence="8 9">
    <name type="scientific">Tuber melanosporum (strain Mel28)</name>
    <name type="common">Perigord black truffle</name>
    <dbReference type="NCBI Taxonomy" id="656061"/>
    <lineage>
        <taxon>Eukaryota</taxon>
        <taxon>Fungi</taxon>
        <taxon>Dikarya</taxon>
        <taxon>Ascomycota</taxon>
        <taxon>Pezizomycotina</taxon>
        <taxon>Pezizomycetes</taxon>
        <taxon>Pezizales</taxon>
        <taxon>Tuberaceae</taxon>
        <taxon>Tuber</taxon>
    </lineage>
</organism>
<gene>
    <name evidence="8" type="ORF">GSTUM_00006364001</name>
</gene>
<dbReference type="FunFam" id="1.10.220.150:FF:000013">
    <property type="entry name" value="Putative Arf GTPase-activating protein"/>
    <property type="match status" value="1"/>
</dbReference>
<feature type="compositionally biased region" description="Polar residues" evidence="6">
    <location>
        <begin position="207"/>
        <end position="225"/>
    </location>
</feature>
<dbReference type="RefSeq" id="XP_002838591.1">
    <property type="nucleotide sequence ID" value="XM_002838545.1"/>
</dbReference>
<dbReference type="PANTHER" id="PTHR45686:SF4">
    <property type="entry name" value="ADP-RIBOSYLATION FACTOR GTPASE ACTIVATING PROTEIN 3, ISOFORM H"/>
    <property type="match status" value="1"/>
</dbReference>
<evidence type="ECO:0000256" key="3">
    <source>
        <dbReference type="ARBA" id="ARBA00022771"/>
    </source>
</evidence>
<dbReference type="STRING" id="656061.D5GE39"/>
<dbReference type="AlphaFoldDB" id="D5GE39"/>
<dbReference type="EMBL" id="FN430164">
    <property type="protein sequence ID" value="CAZ82782.1"/>
    <property type="molecule type" value="Genomic_DNA"/>
</dbReference>
<dbReference type="eggNOG" id="KOG0706">
    <property type="taxonomic scope" value="Eukaryota"/>
</dbReference>
<protein>
    <submittedName>
        <fullName evidence="8">(Perigord truffle) hypothetical protein</fullName>
    </submittedName>
</protein>
<proteinExistence type="predicted"/>
<keyword evidence="1" id="KW-0343">GTPase activation</keyword>
<evidence type="ECO:0000313" key="9">
    <source>
        <dbReference type="Proteomes" id="UP000006911"/>
    </source>
</evidence>
<evidence type="ECO:0000259" key="7">
    <source>
        <dbReference type="PROSITE" id="PS50115"/>
    </source>
</evidence>
<dbReference type="PROSITE" id="PS50115">
    <property type="entry name" value="ARFGAP"/>
    <property type="match status" value="1"/>
</dbReference>
<feature type="region of interest" description="Disordered" evidence="6">
    <location>
        <begin position="269"/>
        <end position="308"/>
    </location>
</feature>
<evidence type="ECO:0000256" key="5">
    <source>
        <dbReference type="PROSITE-ProRule" id="PRU00288"/>
    </source>
</evidence>
<keyword evidence="4" id="KW-0862">Zinc</keyword>
<feature type="domain" description="Arf-GAP" evidence="7">
    <location>
        <begin position="10"/>
        <end position="120"/>
    </location>
</feature>
<keyword evidence="9" id="KW-1185">Reference proteome</keyword>
<evidence type="ECO:0000256" key="6">
    <source>
        <dbReference type="SAM" id="MobiDB-lite"/>
    </source>
</evidence>
<sequence>MSLASKTEGQKIFEKLKSNRANKVCFDCNSKNPTWSSVPFGIYLCLDCSAHHRNLGVHISFVRSTVLDQWQWDQLRLMKVGGNESATKYFQSHGGSAALASKDPKVKYGSNTATKYKEELKKRAAADAQLYPAEVIVEGGEEVAVPTEAEEDFFSSWDKPSIKRPTPPPSRTATPPVVGRTGTPSNGSGIARAKSPLASPETAPAVSRTTTSSALRTKAGATSASGPRRTGVLGAKKGQKLGAKKATGGDVIDFDEAEKKAKEEAERIARLGYDPEAEQQTKKETKASVLSPTPVTPSSPTHARQSSDVERLGLSMNKLGFGQVAGAAAASAPAKKTGGFGSVGLSSKVEEDDQKYAREKFGTQKAISSDEFFGRNTYDPQAVSEARTRLQGFEGATAISSNQYFGRDDEEHDADAAGYSELELTARDFARRFTGTAGEDLENAAQVLGQAAAKASEIVGRYMR</sequence>
<accession>D5GE39</accession>
<feature type="region of interest" description="Disordered" evidence="6">
    <location>
        <begin position="151"/>
        <end position="240"/>
    </location>
</feature>
<dbReference type="OMA" id="PANQVCF"/>
<dbReference type="SUPFAM" id="SSF57863">
    <property type="entry name" value="ArfGap/RecO-like zinc finger"/>
    <property type="match status" value="1"/>
</dbReference>
<dbReference type="Pfam" id="PF01412">
    <property type="entry name" value="ArfGap"/>
    <property type="match status" value="1"/>
</dbReference>